<reference evidence="3 4" key="1">
    <citation type="journal article" date="2023" name="Sci. Data">
        <title>Genome assembly of the Korean intertidal mud-creeper Batillaria attramentaria.</title>
        <authorList>
            <person name="Patra A.K."/>
            <person name="Ho P.T."/>
            <person name="Jun S."/>
            <person name="Lee S.J."/>
            <person name="Kim Y."/>
            <person name="Won Y.J."/>
        </authorList>
    </citation>
    <scope>NUCLEOTIDE SEQUENCE [LARGE SCALE GENOMIC DNA]</scope>
    <source>
        <strain evidence="3">Wonlab-2016</strain>
    </source>
</reference>
<feature type="region of interest" description="Disordered" evidence="1">
    <location>
        <begin position="524"/>
        <end position="555"/>
    </location>
</feature>
<feature type="compositionally biased region" description="Polar residues" evidence="1">
    <location>
        <begin position="456"/>
        <end position="468"/>
    </location>
</feature>
<feature type="compositionally biased region" description="Polar residues" evidence="1">
    <location>
        <begin position="374"/>
        <end position="388"/>
    </location>
</feature>
<feature type="compositionally biased region" description="Polar residues" evidence="1">
    <location>
        <begin position="544"/>
        <end position="555"/>
    </location>
</feature>
<dbReference type="InterPro" id="IPR000697">
    <property type="entry name" value="WH1/EVH1_dom"/>
</dbReference>
<evidence type="ECO:0000313" key="4">
    <source>
        <dbReference type="Proteomes" id="UP001519460"/>
    </source>
</evidence>
<feature type="domain" description="WH1" evidence="2">
    <location>
        <begin position="1"/>
        <end position="107"/>
    </location>
</feature>
<feature type="compositionally biased region" description="Basic and acidic residues" evidence="1">
    <location>
        <begin position="357"/>
        <end position="373"/>
    </location>
</feature>
<dbReference type="EMBL" id="JACVVK020000096">
    <property type="protein sequence ID" value="KAK7493151.1"/>
    <property type="molecule type" value="Genomic_DNA"/>
</dbReference>
<accession>A0ABD0L0W7</accession>
<feature type="compositionally biased region" description="Basic and acidic residues" evidence="1">
    <location>
        <begin position="439"/>
        <end position="448"/>
    </location>
</feature>
<sequence length="555" mass="60270">LWADVFRVHGVGDYMRWERVSDDVVPVNITCIEDTPNTVFQITAYNRQVEKIFDVKITQPGTIICPATECFVHWRDPVTSREWGLNFSTPTDARRFRDCCSYPTQRFARKASSASSLHISPPKRVRGKAASNSSPSSPVQSRHHMADHEHDMTDRGHQVPPPHAPPKAATLPRPHPHSHPQPYVHVKEGGGHPGVGHGMGAHVQQPFYSNVKQAVDPHLYDNCRGTVLRRASGSPSQTAAGTAHRKSMPAVLSSKDSPSKKIHEIQRPASAISEITAQKLESPKRVVIGDVITASRTSSPVSLTNEKPNGILKKDSSCLGAAERGHPTLERCVSIDAERSQQAGAGSGPAVTLTSTAEEKEVPPPPPEKKSHLTVDTTLAPGNNNSRHTSSSESPEWPSPPEPLTPQTPSTPLGQMEFDSDTIKRLLRSLPSSPVGNDDYDHGFHDDPSLEGQGQGRRNSSLARTKSLNTHDRQTTKGSAAVRGRVTHQHTVAGPVVCKAGELHFKSRMFNKVALEEELRKRNRCGSYPDSGIGMPGEVAGSLPSESSGKSGRPR</sequence>
<feature type="region of interest" description="Disordered" evidence="1">
    <location>
        <begin position="111"/>
        <end position="186"/>
    </location>
</feature>
<feature type="non-terminal residue" evidence="3">
    <location>
        <position position="1"/>
    </location>
</feature>
<evidence type="ECO:0000256" key="1">
    <source>
        <dbReference type="SAM" id="MobiDB-lite"/>
    </source>
</evidence>
<dbReference type="SMART" id="SM00461">
    <property type="entry name" value="WH1"/>
    <property type="match status" value="1"/>
</dbReference>
<feature type="region of interest" description="Disordered" evidence="1">
    <location>
        <begin position="429"/>
        <end position="483"/>
    </location>
</feature>
<dbReference type="Gene3D" id="2.30.29.30">
    <property type="entry name" value="Pleckstrin-homology domain (PH domain)/Phosphotyrosine-binding domain (PTB)"/>
    <property type="match status" value="1"/>
</dbReference>
<evidence type="ECO:0000259" key="2">
    <source>
        <dbReference type="PROSITE" id="PS50229"/>
    </source>
</evidence>
<dbReference type="Proteomes" id="UP001519460">
    <property type="component" value="Unassembled WGS sequence"/>
</dbReference>
<evidence type="ECO:0000313" key="3">
    <source>
        <dbReference type="EMBL" id="KAK7493151.1"/>
    </source>
</evidence>
<feature type="compositionally biased region" description="Low complexity" evidence="1">
    <location>
        <begin position="131"/>
        <end position="140"/>
    </location>
</feature>
<dbReference type="SUPFAM" id="SSF50729">
    <property type="entry name" value="PH domain-like"/>
    <property type="match status" value="1"/>
</dbReference>
<proteinExistence type="predicted"/>
<feature type="compositionally biased region" description="Basic and acidic residues" evidence="1">
    <location>
        <begin position="144"/>
        <end position="157"/>
    </location>
</feature>
<feature type="region of interest" description="Disordered" evidence="1">
    <location>
        <begin position="338"/>
        <end position="416"/>
    </location>
</feature>
<comment type="caution">
    <text evidence="3">The sequence shown here is derived from an EMBL/GenBank/DDBJ whole genome shotgun (WGS) entry which is preliminary data.</text>
</comment>
<dbReference type="AlphaFoldDB" id="A0ABD0L0W7"/>
<feature type="compositionally biased region" description="Pro residues" evidence="1">
    <location>
        <begin position="397"/>
        <end position="406"/>
    </location>
</feature>
<feature type="region of interest" description="Disordered" evidence="1">
    <location>
        <begin position="231"/>
        <end position="260"/>
    </location>
</feature>
<dbReference type="InterPro" id="IPR011993">
    <property type="entry name" value="PH-like_dom_sf"/>
</dbReference>
<organism evidence="3 4">
    <name type="scientific">Batillaria attramentaria</name>
    <dbReference type="NCBI Taxonomy" id="370345"/>
    <lineage>
        <taxon>Eukaryota</taxon>
        <taxon>Metazoa</taxon>
        <taxon>Spiralia</taxon>
        <taxon>Lophotrochozoa</taxon>
        <taxon>Mollusca</taxon>
        <taxon>Gastropoda</taxon>
        <taxon>Caenogastropoda</taxon>
        <taxon>Sorbeoconcha</taxon>
        <taxon>Cerithioidea</taxon>
        <taxon>Batillariidae</taxon>
        <taxon>Batillaria</taxon>
    </lineage>
</organism>
<dbReference type="PROSITE" id="PS50229">
    <property type="entry name" value="WH1"/>
    <property type="match status" value="1"/>
</dbReference>
<protein>
    <recommendedName>
        <fullName evidence="2">WH1 domain-containing protein</fullName>
    </recommendedName>
</protein>
<name>A0ABD0L0W7_9CAEN</name>
<keyword evidence="4" id="KW-1185">Reference proteome</keyword>
<feature type="non-terminal residue" evidence="3">
    <location>
        <position position="555"/>
    </location>
</feature>
<gene>
    <name evidence="3" type="ORF">BaRGS_00015672</name>
</gene>